<evidence type="ECO:0000256" key="4">
    <source>
        <dbReference type="PROSITE-ProRule" id="PRU00169"/>
    </source>
</evidence>
<dbReference type="SUPFAM" id="SSF55874">
    <property type="entry name" value="ATPase domain of HSP90 chaperone/DNA topoisomerase II/histidine kinase"/>
    <property type="match status" value="1"/>
</dbReference>
<evidence type="ECO:0000256" key="3">
    <source>
        <dbReference type="ARBA" id="ARBA00022553"/>
    </source>
</evidence>
<comment type="caution">
    <text evidence="8">The sequence shown here is derived from an EMBL/GenBank/DDBJ whole genome shotgun (WGS) entry which is preliminary data.</text>
</comment>
<dbReference type="SUPFAM" id="SSF47384">
    <property type="entry name" value="Homodimeric domain of signal transducing histidine kinase"/>
    <property type="match status" value="1"/>
</dbReference>
<evidence type="ECO:0000256" key="1">
    <source>
        <dbReference type="ARBA" id="ARBA00000085"/>
    </source>
</evidence>
<gene>
    <name evidence="8" type="ORF">FHS27_000950</name>
</gene>
<dbReference type="SMART" id="SM00387">
    <property type="entry name" value="HATPase_c"/>
    <property type="match status" value="1"/>
</dbReference>
<feature type="modified residue" description="4-aspartylphosphate" evidence="4">
    <location>
        <position position="59"/>
    </location>
</feature>
<dbReference type="SMART" id="SM00388">
    <property type="entry name" value="HisKA"/>
    <property type="match status" value="1"/>
</dbReference>
<dbReference type="EMBL" id="JACHXU010000002">
    <property type="protein sequence ID" value="MBB3205183.1"/>
    <property type="molecule type" value="Genomic_DNA"/>
</dbReference>
<reference evidence="8 9" key="1">
    <citation type="submission" date="2020-08" db="EMBL/GenBank/DDBJ databases">
        <title>Genomic Encyclopedia of Type Strains, Phase III (KMG-III): the genomes of soil and plant-associated and newly described type strains.</title>
        <authorList>
            <person name="Whitman W."/>
        </authorList>
    </citation>
    <scope>NUCLEOTIDE SEQUENCE [LARGE SCALE GENOMIC DNA]</scope>
    <source>
        <strain evidence="8 9">CECT 8075</strain>
    </source>
</reference>
<dbReference type="InterPro" id="IPR005467">
    <property type="entry name" value="His_kinase_dom"/>
</dbReference>
<protein>
    <recommendedName>
        <fullName evidence="2">histidine kinase</fullName>
        <ecNumber evidence="2">2.7.13.3</ecNumber>
    </recommendedName>
</protein>
<comment type="catalytic activity">
    <reaction evidence="1">
        <text>ATP + protein L-histidine = ADP + protein N-phospho-L-histidine.</text>
        <dbReference type="EC" id="2.7.13.3"/>
    </reaction>
</comment>
<keyword evidence="3 4" id="KW-0597">Phosphoprotein</keyword>
<dbReference type="InterPro" id="IPR036097">
    <property type="entry name" value="HisK_dim/P_sf"/>
</dbReference>
<sequence>MNGQQTLSVLILEDDSTDAAIVTRLLARSCGEYRIHTVRSLAEAKQTIGDCHYDVVISDLNLPDSVGLETVHCVRQVIPTAAIIVLSGSSDESNYVSALRAGADGFICKHDVDQRLLHRCIEQSLHRIQQQLKILELVREVDKQQSELARHAKELENKNASLRRLCESSQSFVNHVSHEFRTPLCVVKQYANLMADGSAGAVTEQQEYFLRVIEDRIDGLNNIVDDMLDVSRHETGLLGASRKCCVIADVFDREVPLLRQRANLRKIEIVCDDYHGLPEIFCDQEKLGRSLTNLVTNAIKFSKAGSQIVVSVACCLIEQELRVSVRDFGEGIDPEECEKIFNRFRQATTSIQSGEKGFGLGLSITRELVELNLGDLSLASVVGEGSTFSFSVPLNDIRSLVTRYLDRLLRLQTSYDKVVTVFEITASNALTPQSLSDSQALLNFVLHARDLLVPVDSGRWILVLNTHAEGAREFCTRLTKQTEETNRNRPVGKLPGFQLENRGTYDVDVLREDVQLCMPSSCDVSPRNPSEDLINV</sequence>
<evidence type="ECO:0000256" key="5">
    <source>
        <dbReference type="SAM" id="Coils"/>
    </source>
</evidence>
<dbReference type="Pfam" id="PF00512">
    <property type="entry name" value="HisKA"/>
    <property type="match status" value="1"/>
</dbReference>
<dbReference type="InterPro" id="IPR003594">
    <property type="entry name" value="HATPase_dom"/>
</dbReference>
<dbReference type="PANTHER" id="PTHR43547">
    <property type="entry name" value="TWO-COMPONENT HISTIDINE KINASE"/>
    <property type="match status" value="1"/>
</dbReference>
<dbReference type="CDD" id="cd00156">
    <property type="entry name" value="REC"/>
    <property type="match status" value="1"/>
</dbReference>
<evidence type="ECO:0000256" key="2">
    <source>
        <dbReference type="ARBA" id="ARBA00012438"/>
    </source>
</evidence>
<dbReference type="CDD" id="cd00082">
    <property type="entry name" value="HisKA"/>
    <property type="match status" value="1"/>
</dbReference>
<keyword evidence="9" id="KW-1185">Reference proteome</keyword>
<dbReference type="Gene3D" id="1.10.287.130">
    <property type="match status" value="1"/>
</dbReference>
<dbReference type="InterPro" id="IPR004358">
    <property type="entry name" value="Sig_transdc_His_kin-like_C"/>
</dbReference>
<dbReference type="InterPro" id="IPR001789">
    <property type="entry name" value="Sig_transdc_resp-reg_receiver"/>
</dbReference>
<dbReference type="InterPro" id="IPR003661">
    <property type="entry name" value="HisK_dim/P_dom"/>
</dbReference>
<evidence type="ECO:0000259" key="6">
    <source>
        <dbReference type="PROSITE" id="PS50109"/>
    </source>
</evidence>
<feature type="domain" description="Histidine kinase" evidence="6">
    <location>
        <begin position="175"/>
        <end position="396"/>
    </location>
</feature>
<proteinExistence type="predicted"/>
<name>A0A7W5DW47_9BACT</name>
<dbReference type="RefSeq" id="WP_184302281.1">
    <property type="nucleotide sequence ID" value="NZ_JACHXU010000002.1"/>
</dbReference>
<dbReference type="Pfam" id="PF02518">
    <property type="entry name" value="HATPase_c"/>
    <property type="match status" value="1"/>
</dbReference>
<evidence type="ECO:0000313" key="8">
    <source>
        <dbReference type="EMBL" id="MBB3205183.1"/>
    </source>
</evidence>
<evidence type="ECO:0000259" key="7">
    <source>
        <dbReference type="PROSITE" id="PS50110"/>
    </source>
</evidence>
<keyword evidence="5" id="KW-0175">Coiled coil</keyword>
<dbReference type="InterPro" id="IPR036890">
    <property type="entry name" value="HATPase_C_sf"/>
</dbReference>
<dbReference type="SUPFAM" id="SSF52172">
    <property type="entry name" value="CheY-like"/>
    <property type="match status" value="1"/>
</dbReference>
<dbReference type="SMART" id="SM00448">
    <property type="entry name" value="REC"/>
    <property type="match status" value="1"/>
</dbReference>
<dbReference type="GO" id="GO:0000155">
    <property type="term" value="F:phosphorelay sensor kinase activity"/>
    <property type="evidence" value="ECO:0007669"/>
    <property type="project" value="InterPro"/>
</dbReference>
<dbReference type="PROSITE" id="PS50110">
    <property type="entry name" value="RESPONSE_REGULATORY"/>
    <property type="match status" value="1"/>
</dbReference>
<dbReference type="AlphaFoldDB" id="A0A7W5DW47"/>
<feature type="coiled-coil region" evidence="5">
    <location>
        <begin position="134"/>
        <end position="165"/>
    </location>
</feature>
<dbReference type="Pfam" id="PF00072">
    <property type="entry name" value="Response_reg"/>
    <property type="match status" value="1"/>
</dbReference>
<dbReference type="InterPro" id="IPR011006">
    <property type="entry name" value="CheY-like_superfamily"/>
</dbReference>
<dbReference type="EC" id="2.7.13.3" evidence="2"/>
<dbReference type="PRINTS" id="PR00344">
    <property type="entry name" value="BCTRLSENSOR"/>
</dbReference>
<dbReference type="Gene3D" id="3.30.565.10">
    <property type="entry name" value="Histidine kinase-like ATPase, C-terminal domain"/>
    <property type="match status" value="1"/>
</dbReference>
<dbReference type="Gene3D" id="3.40.50.2300">
    <property type="match status" value="1"/>
</dbReference>
<accession>A0A7W5DW47</accession>
<dbReference type="PANTHER" id="PTHR43547:SF2">
    <property type="entry name" value="HYBRID SIGNAL TRANSDUCTION HISTIDINE KINASE C"/>
    <property type="match status" value="1"/>
</dbReference>
<dbReference type="PROSITE" id="PS50109">
    <property type="entry name" value="HIS_KIN"/>
    <property type="match status" value="1"/>
</dbReference>
<evidence type="ECO:0000313" key="9">
    <source>
        <dbReference type="Proteomes" id="UP000536179"/>
    </source>
</evidence>
<organism evidence="8 9">
    <name type="scientific">Aporhodopirellula rubra</name>
    <dbReference type="NCBI Taxonomy" id="980271"/>
    <lineage>
        <taxon>Bacteria</taxon>
        <taxon>Pseudomonadati</taxon>
        <taxon>Planctomycetota</taxon>
        <taxon>Planctomycetia</taxon>
        <taxon>Pirellulales</taxon>
        <taxon>Pirellulaceae</taxon>
        <taxon>Aporhodopirellula</taxon>
    </lineage>
</organism>
<dbReference type="Proteomes" id="UP000536179">
    <property type="component" value="Unassembled WGS sequence"/>
</dbReference>
<feature type="domain" description="Response regulatory" evidence="7">
    <location>
        <begin position="8"/>
        <end position="124"/>
    </location>
</feature>